<dbReference type="Pfam" id="PF04230">
    <property type="entry name" value="PS_pyruv_trans"/>
    <property type="match status" value="1"/>
</dbReference>
<feature type="domain" description="Polysaccharide pyruvyl transferase" evidence="1">
    <location>
        <begin position="198"/>
        <end position="235"/>
    </location>
</feature>
<proteinExistence type="predicted"/>
<dbReference type="AlphaFoldDB" id="A0A1I1L8A6"/>
<dbReference type="OrthoDB" id="1491277at2"/>
<evidence type="ECO:0000313" key="3">
    <source>
        <dbReference type="Proteomes" id="UP000199207"/>
    </source>
</evidence>
<keyword evidence="2" id="KW-0808">Transferase</keyword>
<dbReference type="EMBL" id="FOLM01000005">
    <property type="protein sequence ID" value="SFC69344.1"/>
    <property type="molecule type" value="Genomic_DNA"/>
</dbReference>
<organism evidence="2 3">
    <name type="scientific">Streptomyces aidingensis</name>
    <dbReference type="NCBI Taxonomy" id="910347"/>
    <lineage>
        <taxon>Bacteria</taxon>
        <taxon>Bacillati</taxon>
        <taxon>Actinomycetota</taxon>
        <taxon>Actinomycetes</taxon>
        <taxon>Kitasatosporales</taxon>
        <taxon>Streptomycetaceae</taxon>
        <taxon>Streptomyces</taxon>
    </lineage>
</organism>
<keyword evidence="3" id="KW-1185">Reference proteome</keyword>
<name>A0A1I1L8A6_9ACTN</name>
<evidence type="ECO:0000259" key="1">
    <source>
        <dbReference type="Pfam" id="PF04230"/>
    </source>
</evidence>
<sequence>MTFQETAARQPGRVLLTGWFSFLHGEATAGDVLALRRVQQVLDRAGVRYDVAWSPRFRPDGLSLDETRPERYASLVFVCGPLHGPRIAGLHERFPHCLRIAVGTSVIDPEDPAVTGFHRVLARDGRHIPATRDLAVRAPTAGSVPVTGVILTRGQGEYGTARLHDQVARTVSGWLARTRCAPVVLDTRLDARDGLLAGTPEELLSLLERTNAVITDRLHGMVLALRAGVPPIAVDPVRGGAKVSAQADACRWPALIPAERLDFGRLDAWWSWCLRRGRQAALRRGRLLSAGSDPADQLLGALRHAAPALGR</sequence>
<gene>
    <name evidence="2" type="ORF">SAMN05421773_105102</name>
</gene>
<dbReference type="InterPro" id="IPR007345">
    <property type="entry name" value="Polysacch_pyruvyl_Trfase"/>
</dbReference>
<dbReference type="GO" id="GO:0016740">
    <property type="term" value="F:transferase activity"/>
    <property type="evidence" value="ECO:0007669"/>
    <property type="project" value="UniProtKB-KW"/>
</dbReference>
<reference evidence="2 3" key="1">
    <citation type="submission" date="2016-10" db="EMBL/GenBank/DDBJ databases">
        <authorList>
            <person name="de Groot N.N."/>
        </authorList>
    </citation>
    <scope>NUCLEOTIDE SEQUENCE [LARGE SCALE GENOMIC DNA]</scope>
    <source>
        <strain evidence="2 3">CGMCC 4.5739</strain>
    </source>
</reference>
<evidence type="ECO:0000313" key="2">
    <source>
        <dbReference type="EMBL" id="SFC69344.1"/>
    </source>
</evidence>
<dbReference type="Proteomes" id="UP000199207">
    <property type="component" value="Unassembled WGS sequence"/>
</dbReference>
<protein>
    <submittedName>
        <fullName evidence="2">Polysaccharide pyruvyl transferase</fullName>
    </submittedName>
</protein>
<dbReference type="STRING" id="910347.SAMN05421773_105102"/>
<dbReference type="RefSeq" id="WP_093838683.1">
    <property type="nucleotide sequence ID" value="NZ_FOLM01000005.1"/>
</dbReference>
<accession>A0A1I1L8A6</accession>